<evidence type="ECO:0000313" key="9">
    <source>
        <dbReference type="EMBL" id="MQR00417.1"/>
    </source>
</evidence>
<accession>A0A843YR05</accession>
<comment type="similarity">
    <text evidence="1">Belongs to the EcnA/EcnB lipoprotein family.</text>
</comment>
<dbReference type="OrthoDB" id="9181810at2"/>
<feature type="chain" id="PRO_5032641094" evidence="8">
    <location>
        <begin position="22"/>
        <end position="48"/>
    </location>
</feature>
<feature type="region of interest" description="Disordered" evidence="7">
    <location>
        <begin position="29"/>
        <end position="48"/>
    </location>
</feature>
<evidence type="ECO:0000256" key="7">
    <source>
        <dbReference type="SAM" id="MobiDB-lite"/>
    </source>
</evidence>
<keyword evidence="5" id="KW-0564">Palmitate</keyword>
<keyword evidence="6 9" id="KW-0449">Lipoprotein</keyword>
<keyword evidence="4" id="KW-0472">Membrane</keyword>
<organism evidence="9 10">
    <name type="scientific">Glaciimonas soli</name>
    <dbReference type="NCBI Taxonomy" id="2590999"/>
    <lineage>
        <taxon>Bacteria</taxon>
        <taxon>Pseudomonadati</taxon>
        <taxon>Pseudomonadota</taxon>
        <taxon>Betaproteobacteria</taxon>
        <taxon>Burkholderiales</taxon>
        <taxon>Oxalobacteraceae</taxon>
        <taxon>Glaciimonas</taxon>
    </lineage>
</organism>
<comment type="caution">
    <text evidence="9">The sequence shown here is derived from an EMBL/GenBank/DDBJ whole genome shotgun (WGS) entry which is preliminary data.</text>
</comment>
<evidence type="ECO:0000256" key="3">
    <source>
        <dbReference type="ARBA" id="ARBA00022729"/>
    </source>
</evidence>
<reference evidence="9 10" key="1">
    <citation type="submission" date="2019-10" db="EMBL/GenBank/DDBJ databases">
        <title>Glaciimonas soli sp. nov., a psychrophilic bacterium isolated from the forest soil of a high elevation mountain in Taiwan.</title>
        <authorList>
            <person name="Wang L.-T."/>
            <person name="Shieh W.Y."/>
        </authorList>
    </citation>
    <scope>NUCLEOTIDE SEQUENCE [LARGE SCALE GENOMIC DNA]</scope>
    <source>
        <strain evidence="9 10">GS1</strain>
    </source>
</reference>
<dbReference type="Pfam" id="PF08085">
    <property type="entry name" value="Entericidin"/>
    <property type="match status" value="1"/>
</dbReference>
<protein>
    <submittedName>
        <fullName evidence="9">Entericidin A/B family lipoprotein</fullName>
    </submittedName>
</protein>
<evidence type="ECO:0000313" key="10">
    <source>
        <dbReference type="Proteomes" id="UP000451565"/>
    </source>
</evidence>
<name>A0A843YR05_9BURK</name>
<dbReference type="InterPro" id="IPR012556">
    <property type="entry name" value="Entericidin"/>
</dbReference>
<evidence type="ECO:0000256" key="8">
    <source>
        <dbReference type="SAM" id="SignalP"/>
    </source>
</evidence>
<evidence type="ECO:0000256" key="4">
    <source>
        <dbReference type="ARBA" id="ARBA00023136"/>
    </source>
</evidence>
<evidence type="ECO:0000256" key="2">
    <source>
        <dbReference type="ARBA" id="ARBA00022475"/>
    </source>
</evidence>
<dbReference type="GO" id="GO:0016020">
    <property type="term" value="C:membrane"/>
    <property type="evidence" value="ECO:0007669"/>
    <property type="project" value="InterPro"/>
</dbReference>
<keyword evidence="2" id="KW-1003">Cell membrane</keyword>
<dbReference type="PROSITE" id="PS51257">
    <property type="entry name" value="PROKAR_LIPOPROTEIN"/>
    <property type="match status" value="1"/>
</dbReference>
<dbReference type="Proteomes" id="UP000451565">
    <property type="component" value="Unassembled WGS sequence"/>
</dbReference>
<feature type="compositionally biased region" description="Low complexity" evidence="7">
    <location>
        <begin position="35"/>
        <end position="48"/>
    </location>
</feature>
<dbReference type="EMBL" id="WINI01000003">
    <property type="protein sequence ID" value="MQR00417.1"/>
    <property type="molecule type" value="Genomic_DNA"/>
</dbReference>
<feature type="signal peptide" evidence="8">
    <location>
        <begin position="1"/>
        <end position="21"/>
    </location>
</feature>
<keyword evidence="10" id="KW-1185">Reference proteome</keyword>
<keyword evidence="3 8" id="KW-0732">Signal</keyword>
<gene>
    <name evidence="9" type="ORF">GEV47_06960</name>
</gene>
<evidence type="ECO:0000256" key="6">
    <source>
        <dbReference type="ARBA" id="ARBA00023288"/>
    </source>
</evidence>
<evidence type="ECO:0000256" key="1">
    <source>
        <dbReference type="ARBA" id="ARBA00010296"/>
    </source>
</evidence>
<dbReference type="AlphaFoldDB" id="A0A843YR05"/>
<dbReference type="GO" id="GO:0009636">
    <property type="term" value="P:response to toxic substance"/>
    <property type="evidence" value="ECO:0007669"/>
    <property type="project" value="InterPro"/>
</dbReference>
<evidence type="ECO:0000256" key="5">
    <source>
        <dbReference type="ARBA" id="ARBA00023139"/>
    </source>
</evidence>
<proteinExistence type="inferred from homology"/>
<sequence>MKKLFAIAAVIGMLGALSACNTVNGMGKDVQSGGQKVQDAAQDVQQKM</sequence>